<protein>
    <submittedName>
        <fullName evidence="1">Uncharacterized protein</fullName>
    </submittedName>
</protein>
<gene>
    <name evidence="1" type="ORF">DY000_02029633</name>
</gene>
<comment type="caution">
    <text evidence="1">The sequence shown here is derived from an EMBL/GenBank/DDBJ whole genome shotgun (WGS) entry which is preliminary data.</text>
</comment>
<evidence type="ECO:0000313" key="2">
    <source>
        <dbReference type="Proteomes" id="UP000266723"/>
    </source>
</evidence>
<sequence length="78" mass="8895">MREKSALSSHGYLRHLIEQIVRRYNLKKQNHEHIYKKRDLRIQLAGGEESNGGDGCEMVTTAQDTETAKVSAVREQAI</sequence>
<dbReference type="Proteomes" id="UP000266723">
    <property type="component" value="Unassembled WGS sequence"/>
</dbReference>
<keyword evidence="2" id="KW-1185">Reference proteome</keyword>
<evidence type="ECO:0000313" key="1">
    <source>
        <dbReference type="EMBL" id="KAF3581951.1"/>
    </source>
</evidence>
<name>A0ABQ7DXX7_BRACR</name>
<proteinExistence type="predicted"/>
<reference evidence="1 2" key="1">
    <citation type="journal article" date="2020" name="BMC Genomics">
        <title>Intraspecific diversification of the crop wild relative Brassica cretica Lam. using demographic model selection.</title>
        <authorList>
            <person name="Kioukis A."/>
            <person name="Michalopoulou V.A."/>
            <person name="Briers L."/>
            <person name="Pirintsos S."/>
            <person name="Studholme D.J."/>
            <person name="Pavlidis P."/>
            <person name="Sarris P.F."/>
        </authorList>
    </citation>
    <scope>NUCLEOTIDE SEQUENCE [LARGE SCALE GENOMIC DNA]</scope>
    <source>
        <strain evidence="2">cv. PFS-1207/04</strain>
    </source>
</reference>
<accession>A0ABQ7DXX7</accession>
<organism evidence="1 2">
    <name type="scientific">Brassica cretica</name>
    <name type="common">Mustard</name>
    <dbReference type="NCBI Taxonomy" id="69181"/>
    <lineage>
        <taxon>Eukaryota</taxon>
        <taxon>Viridiplantae</taxon>
        <taxon>Streptophyta</taxon>
        <taxon>Embryophyta</taxon>
        <taxon>Tracheophyta</taxon>
        <taxon>Spermatophyta</taxon>
        <taxon>Magnoliopsida</taxon>
        <taxon>eudicotyledons</taxon>
        <taxon>Gunneridae</taxon>
        <taxon>Pentapetalae</taxon>
        <taxon>rosids</taxon>
        <taxon>malvids</taxon>
        <taxon>Brassicales</taxon>
        <taxon>Brassicaceae</taxon>
        <taxon>Brassiceae</taxon>
        <taxon>Brassica</taxon>
    </lineage>
</organism>
<dbReference type="EMBL" id="QGKV02000649">
    <property type="protein sequence ID" value="KAF3581951.1"/>
    <property type="molecule type" value="Genomic_DNA"/>
</dbReference>